<dbReference type="InterPro" id="IPR011051">
    <property type="entry name" value="RmlC_Cupin_sf"/>
</dbReference>
<gene>
    <name evidence="1" type="ORF">UFOPK2782_00357</name>
</gene>
<proteinExistence type="predicted"/>
<evidence type="ECO:0000313" key="1">
    <source>
        <dbReference type="EMBL" id="CAB4731725.1"/>
    </source>
</evidence>
<sequence length="119" mass="13156">MSDKYELISNNAVPKFLEPENALELKTLLNSANSAGAVSVTEVEISGEHRKLRTNSILRTYYLVSGNLEFEVDGETGIFLNPGDLLTLKQGCEYSLKGNAKYLVMNTPAFKDGDDTYLM</sequence>
<dbReference type="InterPro" id="IPR014710">
    <property type="entry name" value="RmlC-like_jellyroll"/>
</dbReference>
<dbReference type="EMBL" id="CAEZYS010000028">
    <property type="protein sequence ID" value="CAB4731725.1"/>
    <property type="molecule type" value="Genomic_DNA"/>
</dbReference>
<organism evidence="1">
    <name type="scientific">freshwater metagenome</name>
    <dbReference type="NCBI Taxonomy" id="449393"/>
    <lineage>
        <taxon>unclassified sequences</taxon>
        <taxon>metagenomes</taxon>
        <taxon>ecological metagenomes</taxon>
    </lineage>
</organism>
<protein>
    <submittedName>
        <fullName evidence="1">Unannotated protein</fullName>
    </submittedName>
</protein>
<dbReference type="AlphaFoldDB" id="A0A6J6SAX3"/>
<accession>A0A6J6SAX3</accession>
<dbReference type="SUPFAM" id="SSF51182">
    <property type="entry name" value="RmlC-like cupins"/>
    <property type="match status" value="1"/>
</dbReference>
<reference evidence="1" key="1">
    <citation type="submission" date="2020-05" db="EMBL/GenBank/DDBJ databases">
        <authorList>
            <person name="Chiriac C."/>
            <person name="Salcher M."/>
            <person name="Ghai R."/>
            <person name="Kavagutti S V."/>
        </authorList>
    </citation>
    <scope>NUCLEOTIDE SEQUENCE</scope>
</reference>
<dbReference type="Gene3D" id="2.60.120.10">
    <property type="entry name" value="Jelly Rolls"/>
    <property type="match status" value="1"/>
</dbReference>
<name>A0A6J6SAX3_9ZZZZ</name>